<dbReference type="EMBL" id="JBBJCI010000363">
    <property type="protein sequence ID" value="KAK7233202.1"/>
    <property type="molecule type" value="Genomic_DNA"/>
</dbReference>
<dbReference type="CDD" id="cd16147">
    <property type="entry name" value="G6S"/>
    <property type="match status" value="1"/>
</dbReference>
<dbReference type="Proteomes" id="UP001363151">
    <property type="component" value="Unassembled WGS sequence"/>
</dbReference>
<dbReference type="InterPro" id="IPR012251">
    <property type="entry name" value="GlcNAc_6-SO4ase"/>
</dbReference>
<name>A0ABR1FLW2_AURAN</name>
<evidence type="ECO:0000256" key="2">
    <source>
        <dbReference type="ARBA" id="ARBA00022729"/>
    </source>
</evidence>
<keyword evidence="5" id="KW-0472">Membrane</keyword>
<comment type="caution">
    <text evidence="8">The sequence shown here is derived from an EMBL/GenBank/DDBJ whole genome shotgun (WGS) entry which is preliminary data.</text>
</comment>
<keyword evidence="5" id="KW-0812">Transmembrane</keyword>
<dbReference type="Pfam" id="PF00884">
    <property type="entry name" value="Sulfatase"/>
    <property type="match status" value="1"/>
</dbReference>
<sequence length="612" mass="65223">MASPGTLLALLLPGLASAAAGLASPGMLLAALLPGLASAATGHNVLVFLTDDVDVASMEDLEALDLVPTYSRLRAAGTTWDRVFVNTPVCCPSRAQFLTGKFSHNTGFVANSVDTGCNSKGWQADGETDSVATVASAAGYATFYAGKYLNMYGNGKMGGPGHVPPGWDDWHGLLGNSVFYDYDLSVNGVREAHGTAPEDYLTDLVARRAVNFLEAAAAPWFAILGTPASHDPFEPRPDHFGALDGASRPRTPAWNASASDKHAIVRRQGFLKAPVADYVDRTYRRRLECLLSVDEAMNATLAAVAARGEADATYTIFTSDHGWHLGEFGLNYDKRQLYEFDTRVPFVLAGPGVQEGVVLAHGGGFVDFLPTLYDMIHGSPPPAGAYDGRSLLPAARGDADRDGPWRDDLLVEYWGEGDDANTRFRTGLLVVVVACGASFLVALAAVAVHATVRRRARTAPGGGDYASSRKTSEEEALAAVSPINAGDDGSPARVGAFIKPWKLGTGVPGVLERLGDVWRVDEWDNTYHCLRHLQPGNESVFCVFECFDELHEPKACAAGTPESEGEYYDLEADPYQLTNAYGALSAGELAAKKARLEELWTCRGGVACAGLN</sequence>
<accession>A0ABR1FLW2</accession>
<keyword evidence="3 8" id="KW-0378">Hydrolase</keyword>
<dbReference type="PANTHER" id="PTHR43108:SF8">
    <property type="entry name" value="SD21168P"/>
    <property type="match status" value="1"/>
</dbReference>
<dbReference type="PROSITE" id="PS00523">
    <property type="entry name" value="SULFATASE_1"/>
    <property type="match status" value="1"/>
</dbReference>
<evidence type="ECO:0000256" key="6">
    <source>
        <dbReference type="SAM" id="SignalP"/>
    </source>
</evidence>
<dbReference type="PIRSF" id="PIRSF036666">
    <property type="entry name" value="G6S"/>
    <property type="match status" value="1"/>
</dbReference>
<keyword evidence="5" id="KW-1133">Transmembrane helix</keyword>
<evidence type="ECO:0000256" key="4">
    <source>
        <dbReference type="ARBA" id="ARBA00023180"/>
    </source>
</evidence>
<dbReference type="Gene3D" id="3.40.720.10">
    <property type="entry name" value="Alkaline Phosphatase, subunit A"/>
    <property type="match status" value="1"/>
</dbReference>
<evidence type="ECO:0000313" key="9">
    <source>
        <dbReference type="Proteomes" id="UP001363151"/>
    </source>
</evidence>
<dbReference type="InterPro" id="IPR024607">
    <property type="entry name" value="Sulfatase_CS"/>
</dbReference>
<evidence type="ECO:0000313" key="8">
    <source>
        <dbReference type="EMBL" id="KAK7233202.1"/>
    </source>
</evidence>
<reference evidence="8 9" key="1">
    <citation type="submission" date="2024-03" db="EMBL/GenBank/DDBJ databases">
        <title>Aureococcus anophagefferens CCMP1851 and Kratosvirus quantuckense: Draft genome of a second virus-susceptible host strain in the model system.</title>
        <authorList>
            <person name="Chase E."/>
            <person name="Truchon A.R."/>
            <person name="Schepens W."/>
            <person name="Wilhelm S.W."/>
        </authorList>
    </citation>
    <scope>NUCLEOTIDE SEQUENCE [LARGE SCALE GENOMIC DNA]</scope>
    <source>
        <strain evidence="8 9">CCMP1851</strain>
    </source>
</reference>
<proteinExistence type="inferred from homology"/>
<organism evidence="8 9">
    <name type="scientific">Aureococcus anophagefferens</name>
    <name type="common">Harmful bloom alga</name>
    <dbReference type="NCBI Taxonomy" id="44056"/>
    <lineage>
        <taxon>Eukaryota</taxon>
        <taxon>Sar</taxon>
        <taxon>Stramenopiles</taxon>
        <taxon>Ochrophyta</taxon>
        <taxon>Pelagophyceae</taxon>
        <taxon>Pelagomonadales</taxon>
        <taxon>Pelagomonadaceae</taxon>
        <taxon>Aureococcus</taxon>
    </lineage>
</organism>
<gene>
    <name evidence="8" type="ORF">SO694_00038130</name>
</gene>
<evidence type="ECO:0000256" key="3">
    <source>
        <dbReference type="ARBA" id="ARBA00022801"/>
    </source>
</evidence>
<dbReference type="PANTHER" id="PTHR43108">
    <property type="entry name" value="N-ACETYLGLUCOSAMINE-6-SULFATASE FAMILY MEMBER"/>
    <property type="match status" value="1"/>
</dbReference>
<keyword evidence="2 6" id="KW-0732">Signal</keyword>
<comment type="similarity">
    <text evidence="1">Belongs to the sulfatase family.</text>
</comment>
<keyword evidence="9" id="KW-1185">Reference proteome</keyword>
<protein>
    <submittedName>
        <fullName evidence="8">Sulfuric ester hydrolase</fullName>
    </submittedName>
</protein>
<dbReference type="InterPro" id="IPR017850">
    <property type="entry name" value="Alkaline_phosphatase_core_sf"/>
</dbReference>
<evidence type="ECO:0000256" key="5">
    <source>
        <dbReference type="SAM" id="Phobius"/>
    </source>
</evidence>
<keyword evidence="4" id="KW-0325">Glycoprotein</keyword>
<feature type="transmembrane region" description="Helical" evidence="5">
    <location>
        <begin position="428"/>
        <end position="448"/>
    </location>
</feature>
<feature type="domain" description="Sulfatase N-terminal" evidence="7">
    <location>
        <begin position="44"/>
        <end position="376"/>
    </location>
</feature>
<dbReference type="GO" id="GO:0016787">
    <property type="term" value="F:hydrolase activity"/>
    <property type="evidence" value="ECO:0007669"/>
    <property type="project" value="UniProtKB-KW"/>
</dbReference>
<evidence type="ECO:0000256" key="1">
    <source>
        <dbReference type="ARBA" id="ARBA00008779"/>
    </source>
</evidence>
<evidence type="ECO:0000259" key="7">
    <source>
        <dbReference type="Pfam" id="PF00884"/>
    </source>
</evidence>
<feature type="chain" id="PRO_5046576220" evidence="6">
    <location>
        <begin position="19"/>
        <end position="612"/>
    </location>
</feature>
<dbReference type="SUPFAM" id="SSF53649">
    <property type="entry name" value="Alkaline phosphatase-like"/>
    <property type="match status" value="1"/>
</dbReference>
<feature type="signal peptide" evidence="6">
    <location>
        <begin position="1"/>
        <end position="18"/>
    </location>
</feature>
<dbReference type="InterPro" id="IPR000917">
    <property type="entry name" value="Sulfatase_N"/>
</dbReference>